<dbReference type="EMBL" id="PJQD01000008">
    <property type="protein sequence ID" value="POY76048.1"/>
    <property type="molecule type" value="Genomic_DNA"/>
</dbReference>
<dbReference type="Pfam" id="PF07690">
    <property type="entry name" value="MFS_1"/>
    <property type="match status" value="1"/>
</dbReference>
<dbReference type="PANTHER" id="PTHR11360:SF284">
    <property type="entry name" value="EG:103B4.3 PROTEIN-RELATED"/>
    <property type="match status" value="1"/>
</dbReference>
<proteinExistence type="inferred from homology"/>
<dbReference type="InterPro" id="IPR036259">
    <property type="entry name" value="MFS_trans_sf"/>
</dbReference>
<reference evidence="6 7" key="1">
    <citation type="journal article" date="2018" name="Front. Microbiol.">
        <title>Prospects for Fungal Bioremediation of Acidic Radioactive Waste Sites: Characterization and Genome Sequence of Rhodotorula taiwanensis MD1149.</title>
        <authorList>
            <person name="Tkavc R."/>
            <person name="Matrosova V.Y."/>
            <person name="Grichenko O.E."/>
            <person name="Gostincar C."/>
            <person name="Volpe R.P."/>
            <person name="Klimenkova P."/>
            <person name="Gaidamakova E.K."/>
            <person name="Zhou C.E."/>
            <person name="Stewart B.J."/>
            <person name="Lyman M.G."/>
            <person name="Malfatti S.A."/>
            <person name="Rubinfeld B."/>
            <person name="Courtot M."/>
            <person name="Singh J."/>
            <person name="Dalgard C.L."/>
            <person name="Hamilton T."/>
            <person name="Frey K.G."/>
            <person name="Gunde-Cimerman N."/>
            <person name="Dugan L."/>
            <person name="Daly M.J."/>
        </authorList>
    </citation>
    <scope>NUCLEOTIDE SEQUENCE [LARGE SCALE GENOMIC DNA]</scope>
    <source>
        <strain evidence="6 7">MD1149</strain>
    </source>
</reference>
<keyword evidence="4" id="KW-0472">Membrane</keyword>
<feature type="region of interest" description="Disordered" evidence="3">
    <location>
        <begin position="43"/>
        <end position="92"/>
    </location>
</feature>
<dbReference type="Gene3D" id="1.20.1250.20">
    <property type="entry name" value="MFS general substrate transporter like domains"/>
    <property type="match status" value="1"/>
</dbReference>
<keyword evidence="4" id="KW-0812">Transmembrane</keyword>
<sequence>MASALKPPKPGSNSAAMGFQGGGLARQITSNDLPPAEAIVATRRGEAILRERDTDATESLSLRRRSIEPGTRRPGPLKDNEEGDEKSVDGEPRQVVVTEGDEPLGLAEEWTFPDGGVKAWSVIFGCFLMSVNVQGYGMAWGAINNNLQKYHHPGTSLATLNLIVGLFNFGLNASPFVTGRLGEIFGFKRMIAIGSTLSVILLICSAVAVSSLPALFLLQGFFLGVAHALSLPLFMTIPSQWFSKKRGLATGCVVSGAGFGGAFASIVMRAILPSLGYRNSLLVYAGISAVIYLVAFFLLETRKPPAQSIPQTFDTKTGLPPGIWKDPAFWSLMIGISVGVWGFLSPSYFLTSATIHLNPSLDPNSLLVALPLILLNVAIGVGRIGAGFIADVIGPTNGMFASFFAGGVLCLAFWSQIGENQFGLMNAFAVLYGLLGSWFFLLMAPASAQLFGLRGLATIVGYVVTSQSPGQLAGATVAGVVYDATGKYSTVAFYAGSVMVVGSLCLLPARFSRVKKVWARC</sequence>
<feature type="transmembrane region" description="Helical" evidence="4">
    <location>
        <begin position="398"/>
        <end position="417"/>
    </location>
</feature>
<comment type="similarity">
    <text evidence="2">Belongs to the major facilitator superfamily. Monocarboxylate porter (TC 2.A.1.13) family.</text>
</comment>
<dbReference type="PANTHER" id="PTHR11360">
    <property type="entry name" value="MONOCARBOXYLATE TRANSPORTER"/>
    <property type="match status" value="1"/>
</dbReference>
<dbReference type="InterPro" id="IPR020846">
    <property type="entry name" value="MFS_dom"/>
</dbReference>
<feature type="transmembrane region" description="Helical" evidence="4">
    <location>
        <begin position="247"/>
        <end position="269"/>
    </location>
</feature>
<evidence type="ECO:0000313" key="6">
    <source>
        <dbReference type="EMBL" id="POY76048.1"/>
    </source>
</evidence>
<evidence type="ECO:0000256" key="2">
    <source>
        <dbReference type="ARBA" id="ARBA00006727"/>
    </source>
</evidence>
<keyword evidence="4" id="KW-1133">Transmembrane helix</keyword>
<gene>
    <name evidence="6" type="ORF">BMF94_0771</name>
</gene>
<dbReference type="PROSITE" id="PS50850">
    <property type="entry name" value="MFS"/>
    <property type="match status" value="1"/>
</dbReference>
<evidence type="ECO:0000259" key="5">
    <source>
        <dbReference type="PROSITE" id="PS50850"/>
    </source>
</evidence>
<feature type="transmembrane region" description="Helical" evidence="4">
    <location>
        <begin position="215"/>
        <end position="235"/>
    </location>
</feature>
<evidence type="ECO:0000256" key="4">
    <source>
        <dbReference type="SAM" id="Phobius"/>
    </source>
</evidence>
<feature type="compositionally biased region" description="Basic and acidic residues" evidence="3">
    <location>
        <begin position="65"/>
        <end position="92"/>
    </location>
</feature>
<feature type="domain" description="Major facilitator superfamily (MFS) profile" evidence="5">
    <location>
        <begin position="118"/>
        <end position="514"/>
    </location>
</feature>
<evidence type="ECO:0000313" key="7">
    <source>
        <dbReference type="Proteomes" id="UP000237144"/>
    </source>
</evidence>
<feature type="region of interest" description="Disordered" evidence="3">
    <location>
        <begin position="1"/>
        <end position="20"/>
    </location>
</feature>
<dbReference type="Proteomes" id="UP000237144">
    <property type="component" value="Unassembled WGS sequence"/>
</dbReference>
<comment type="caution">
    <text evidence="6">The sequence shown here is derived from an EMBL/GenBank/DDBJ whole genome shotgun (WGS) entry which is preliminary data.</text>
</comment>
<evidence type="ECO:0000256" key="1">
    <source>
        <dbReference type="ARBA" id="ARBA00004141"/>
    </source>
</evidence>
<dbReference type="AlphaFoldDB" id="A0A2S5BGZ2"/>
<dbReference type="GO" id="GO:0022857">
    <property type="term" value="F:transmembrane transporter activity"/>
    <property type="evidence" value="ECO:0007669"/>
    <property type="project" value="InterPro"/>
</dbReference>
<comment type="subcellular location">
    <subcellularLocation>
        <location evidence="1">Membrane</location>
        <topology evidence="1">Multi-pass membrane protein</topology>
    </subcellularLocation>
</comment>
<feature type="transmembrane region" description="Helical" evidence="4">
    <location>
        <begin position="190"/>
        <end position="209"/>
    </location>
</feature>
<protein>
    <recommendedName>
        <fullName evidence="5">Major facilitator superfamily (MFS) profile domain-containing protein</fullName>
    </recommendedName>
</protein>
<feature type="compositionally biased region" description="Basic and acidic residues" evidence="3">
    <location>
        <begin position="43"/>
        <end position="55"/>
    </location>
</feature>
<evidence type="ECO:0000256" key="3">
    <source>
        <dbReference type="SAM" id="MobiDB-lite"/>
    </source>
</evidence>
<dbReference type="InterPro" id="IPR011701">
    <property type="entry name" value="MFS"/>
</dbReference>
<feature type="transmembrane region" description="Helical" evidence="4">
    <location>
        <begin position="366"/>
        <end position="386"/>
    </location>
</feature>
<feature type="transmembrane region" description="Helical" evidence="4">
    <location>
        <begin position="488"/>
        <end position="507"/>
    </location>
</feature>
<accession>A0A2S5BGZ2</accession>
<feature type="transmembrane region" description="Helical" evidence="4">
    <location>
        <begin position="155"/>
        <end position="178"/>
    </location>
</feature>
<feature type="transmembrane region" description="Helical" evidence="4">
    <location>
        <begin position="281"/>
        <end position="299"/>
    </location>
</feature>
<dbReference type="GO" id="GO:0016020">
    <property type="term" value="C:membrane"/>
    <property type="evidence" value="ECO:0007669"/>
    <property type="project" value="UniProtKB-SubCell"/>
</dbReference>
<dbReference type="OrthoDB" id="2213137at2759"/>
<feature type="transmembrane region" description="Helical" evidence="4">
    <location>
        <begin position="423"/>
        <end position="444"/>
    </location>
</feature>
<feature type="transmembrane region" description="Helical" evidence="4">
    <location>
        <begin position="328"/>
        <end position="346"/>
    </location>
</feature>
<feature type="transmembrane region" description="Helical" evidence="4">
    <location>
        <begin position="456"/>
        <end position="482"/>
    </location>
</feature>
<dbReference type="SUPFAM" id="SSF103473">
    <property type="entry name" value="MFS general substrate transporter"/>
    <property type="match status" value="1"/>
</dbReference>
<feature type="transmembrane region" description="Helical" evidence="4">
    <location>
        <begin position="122"/>
        <end position="143"/>
    </location>
</feature>
<keyword evidence="7" id="KW-1185">Reference proteome</keyword>
<organism evidence="6 7">
    <name type="scientific">Rhodotorula taiwanensis</name>
    <dbReference type="NCBI Taxonomy" id="741276"/>
    <lineage>
        <taxon>Eukaryota</taxon>
        <taxon>Fungi</taxon>
        <taxon>Dikarya</taxon>
        <taxon>Basidiomycota</taxon>
        <taxon>Pucciniomycotina</taxon>
        <taxon>Microbotryomycetes</taxon>
        <taxon>Sporidiobolales</taxon>
        <taxon>Sporidiobolaceae</taxon>
        <taxon>Rhodotorula</taxon>
    </lineage>
</organism>
<dbReference type="InterPro" id="IPR050327">
    <property type="entry name" value="Proton-linked_MCT"/>
</dbReference>
<name>A0A2S5BGZ2_9BASI</name>